<keyword evidence="2" id="KW-0472">Membrane</keyword>
<feature type="compositionally biased region" description="Low complexity" evidence="1">
    <location>
        <begin position="1"/>
        <end position="13"/>
    </location>
</feature>
<evidence type="ECO:0000256" key="1">
    <source>
        <dbReference type="SAM" id="MobiDB-lite"/>
    </source>
</evidence>
<keyword evidence="5" id="KW-1185">Reference proteome</keyword>
<evidence type="ECO:0000256" key="2">
    <source>
        <dbReference type="SAM" id="Phobius"/>
    </source>
</evidence>
<proteinExistence type="predicted"/>
<dbReference type="RefSeq" id="WP_253866080.1">
    <property type="nucleotide sequence ID" value="NZ_BAAALN010000012.1"/>
</dbReference>
<feature type="transmembrane region" description="Helical" evidence="2">
    <location>
        <begin position="95"/>
        <end position="120"/>
    </location>
</feature>
<evidence type="ECO:0000259" key="3">
    <source>
        <dbReference type="Pfam" id="PF25231"/>
    </source>
</evidence>
<evidence type="ECO:0000313" key="5">
    <source>
        <dbReference type="Proteomes" id="UP001500653"/>
    </source>
</evidence>
<feature type="domain" description="DUF7847" evidence="3">
    <location>
        <begin position="148"/>
        <end position="275"/>
    </location>
</feature>
<comment type="caution">
    <text evidence="4">The sequence shown here is derived from an EMBL/GenBank/DDBJ whole genome shotgun (WGS) entry which is preliminary data.</text>
</comment>
<dbReference type="Pfam" id="PF25231">
    <property type="entry name" value="DUF7847"/>
    <property type="match status" value="1"/>
</dbReference>
<keyword evidence="2" id="KW-1133">Transmembrane helix</keyword>
<evidence type="ECO:0000313" key="4">
    <source>
        <dbReference type="EMBL" id="GAA1245832.1"/>
    </source>
</evidence>
<dbReference type="Proteomes" id="UP001500653">
    <property type="component" value="Unassembled WGS sequence"/>
</dbReference>
<sequence length="297" mass="31115">MSDSGDMSNGDGSELPRYPSPGDGDGGPQPGVVPLRPLRLAEITEGAVATMCRYARVVFPASAVIAVVGVVLVFLTEVYGLPVRRGWQTPVNELLASFAGVLVTLLTHALVVGVLTVVVGRAVLGEPITFGEAWAELRPRLLPLFGLTVVVTVITTVGLMLLVLPGIAAYVFLSLAVPALMQERGTVAEGLKRSVNLVGGSWWRVSGLLVVALLITLLVSLVVQLLFAQLLPLGAGTTPLADDTLTGHRLILGIGSVVAQTVAVPFSAAVTALIYLDQRMRRENLGSELRRTAGLSG</sequence>
<feature type="transmembrane region" description="Helical" evidence="2">
    <location>
        <begin position="57"/>
        <end position="75"/>
    </location>
</feature>
<accession>A0ABP4H3T7</accession>
<name>A0ABP4H3T7_9PSEU</name>
<dbReference type="EMBL" id="BAAALN010000012">
    <property type="protein sequence ID" value="GAA1245832.1"/>
    <property type="molecule type" value="Genomic_DNA"/>
</dbReference>
<organism evidence="4 5">
    <name type="scientific">Prauserella halophila</name>
    <dbReference type="NCBI Taxonomy" id="185641"/>
    <lineage>
        <taxon>Bacteria</taxon>
        <taxon>Bacillati</taxon>
        <taxon>Actinomycetota</taxon>
        <taxon>Actinomycetes</taxon>
        <taxon>Pseudonocardiales</taxon>
        <taxon>Pseudonocardiaceae</taxon>
        <taxon>Prauserella</taxon>
    </lineage>
</organism>
<keyword evidence="2" id="KW-0812">Transmembrane</keyword>
<protein>
    <recommendedName>
        <fullName evidence="3">DUF7847 domain-containing protein</fullName>
    </recommendedName>
</protein>
<feature type="transmembrane region" description="Helical" evidence="2">
    <location>
        <begin position="208"/>
        <end position="230"/>
    </location>
</feature>
<dbReference type="InterPro" id="IPR057169">
    <property type="entry name" value="DUF7847"/>
</dbReference>
<feature type="transmembrane region" description="Helical" evidence="2">
    <location>
        <begin position="250"/>
        <end position="276"/>
    </location>
</feature>
<reference evidence="5" key="1">
    <citation type="journal article" date="2019" name="Int. J. Syst. Evol. Microbiol.">
        <title>The Global Catalogue of Microorganisms (GCM) 10K type strain sequencing project: providing services to taxonomists for standard genome sequencing and annotation.</title>
        <authorList>
            <consortium name="The Broad Institute Genomics Platform"/>
            <consortium name="The Broad Institute Genome Sequencing Center for Infectious Disease"/>
            <person name="Wu L."/>
            <person name="Ma J."/>
        </authorList>
    </citation>
    <scope>NUCLEOTIDE SEQUENCE [LARGE SCALE GENOMIC DNA]</scope>
    <source>
        <strain evidence="5">JCM 13023</strain>
    </source>
</reference>
<gene>
    <name evidence="4" type="ORF">GCM10009676_34750</name>
</gene>
<feature type="region of interest" description="Disordered" evidence="1">
    <location>
        <begin position="1"/>
        <end position="31"/>
    </location>
</feature>